<evidence type="ECO:0000256" key="1">
    <source>
        <dbReference type="SAM" id="MobiDB-lite"/>
    </source>
</evidence>
<accession>A0A2P2QQQ7</accession>
<reference evidence="2" key="1">
    <citation type="submission" date="2018-02" db="EMBL/GenBank/DDBJ databases">
        <title>Rhizophora mucronata_Transcriptome.</title>
        <authorList>
            <person name="Meera S.P."/>
            <person name="Sreeshan A."/>
            <person name="Augustine A."/>
        </authorList>
    </citation>
    <scope>NUCLEOTIDE SEQUENCE</scope>
    <source>
        <tissue evidence="2">Leaf</tissue>
    </source>
</reference>
<name>A0A2P2QQQ7_RHIMU</name>
<proteinExistence type="predicted"/>
<feature type="region of interest" description="Disordered" evidence="1">
    <location>
        <begin position="1"/>
        <end position="60"/>
    </location>
</feature>
<sequence>MSHQIGSANKMKSMPYAGMEHNKNKPQQNPRLNCSYHRHQKTKASEAKTRIERMRRPSIE</sequence>
<organism evidence="2">
    <name type="scientific">Rhizophora mucronata</name>
    <name type="common">Asiatic mangrove</name>
    <dbReference type="NCBI Taxonomy" id="61149"/>
    <lineage>
        <taxon>Eukaryota</taxon>
        <taxon>Viridiplantae</taxon>
        <taxon>Streptophyta</taxon>
        <taxon>Embryophyta</taxon>
        <taxon>Tracheophyta</taxon>
        <taxon>Spermatophyta</taxon>
        <taxon>Magnoliopsida</taxon>
        <taxon>eudicotyledons</taxon>
        <taxon>Gunneridae</taxon>
        <taxon>Pentapetalae</taxon>
        <taxon>rosids</taxon>
        <taxon>fabids</taxon>
        <taxon>Malpighiales</taxon>
        <taxon>Rhizophoraceae</taxon>
        <taxon>Rhizophora</taxon>
    </lineage>
</organism>
<dbReference type="EMBL" id="GGEC01088878">
    <property type="protein sequence ID" value="MBX69362.1"/>
    <property type="molecule type" value="Transcribed_RNA"/>
</dbReference>
<protein>
    <submittedName>
        <fullName evidence="2">Uncharacterized protein</fullName>
    </submittedName>
</protein>
<feature type="compositionally biased region" description="Basic and acidic residues" evidence="1">
    <location>
        <begin position="43"/>
        <end position="60"/>
    </location>
</feature>
<dbReference type="AlphaFoldDB" id="A0A2P2QQQ7"/>
<evidence type="ECO:0000313" key="2">
    <source>
        <dbReference type="EMBL" id="MBX69362.1"/>
    </source>
</evidence>